<accession>A0A0K1Q5W2</accession>
<dbReference type="InterPro" id="IPR030381">
    <property type="entry name" value="G_DYNAMIN_dom"/>
</dbReference>
<dbReference type="CDD" id="cd09912">
    <property type="entry name" value="DLP_2"/>
    <property type="match status" value="1"/>
</dbReference>
<gene>
    <name evidence="4" type="ORF">AKJ09_07715</name>
</gene>
<evidence type="ECO:0000256" key="1">
    <source>
        <dbReference type="SAM" id="Coils"/>
    </source>
</evidence>
<evidence type="ECO:0000256" key="2">
    <source>
        <dbReference type="SAM" id="Phobius"/>
    </source>
</evidence>
<dbReference type="KEGG" id="llu:AKJ09_07715"/>
<dbReference type="PANTHER" id="PTHR43681">
    <property type="entry name" value="TRANSMEMBRANE GTPASE FZO"/>
    <property type="match status" value="1"/>
</dbReference>
<evidence type="ECO:0000259" key="3">
    <source>
        <dbReference type="PROSITE" id="PS51718"/>
    </source>
</evidence>
<keyword evidence="2" id="KW-1133">Transmembrane helix</keyword>
<dbReference type="Proteomes" id="UP000064967">
    <property type="component" value="Chromosome"/>
</dbReference>
<keyword evidence="5" id="KW-1185">Reference proteome</keyword>
<evidence type="ECO:0000313" key="4">
    <source>
        <dbReference type="EMBL" id="AKV01052.1"/>
    </source>
</evidence>
<dbReference type="GO" id="GO:0005525">
    <property type="term" value="F:GTP binding"/>
    <property type="evidence" value="ECO:0007669"/>
    <property type="project" value="InterPro"/>
</dbReference>
<reference evidence="4 5" key="1">
    <citation type="submission" date="2015-08" db="EMBL/GenBank/DDBJ databases">
        <authorList>
            <person name="Babu N.S."/>
            <person name="Beckwith C.J."/>
            <person name="Beseler K.G."/>
            <person name="Brison A."/>
            <person name="Carone J.V."/>
            <person name="Caskin T.P."/>
            <person name="Diamond M."/>
            <person name="Durham M.E."/>
            <person name="Foxe J.M."/>
            <person name="Go M."/>
            <person name="Henderson B.A."/>
            <person name="Jones I.B."/>
            <person name="McGettigan J.A."/>
            <person name="Micheletti S.J."/>
            <person name="Nasrallah M.E."/>
            <person name="Ortiz D."/>
            <person name="Piller C.R."/>
            <person name="Privatt S.R."/>
            <person name="Schneider S.L."/>
            <person name="Sharp S."/>
            <person name="Smith T.C."/>
            <person name="Stanton J.D."/>
            <person name="Ullery H.E."/>
            <person name="Wilson R.J."/>
            <person name="Serrano M.G."/>
            <person name="Buck G."/>
            <person name="Lee V."/>
            <person name="Wang Y."/>
            <person name="Carvalho R."/>
            <person name="Voegtly L."/>
            <person name="Shi R."/>
            <person name="Duckworth R."/>
            <person name="Johnson A."/>
            <person name="Loviza R."/>
            <person name="Walstead R."/>
            <person name="Shah Z."/>
            <person name="Kiflezghi M."/>
            <person name="Wade K."/>
            <person name="Ball S.L."/>
            <person name="Bradley K.W."/>
            <person name="Asai D.J."/>
            <person name="Bowman C.A."/>
            <person name="Russell D.A."/>
            <person name="Pope W.H."/>
            <person name="Jacobs-Sera D."/>
            <person name="Hendrix R.W."/>
            <person name="Hatfull G.F."/>
        </authorList>
    </citation>
    <scope>NUCLEOTIDE SEQUENCE [LARGE SCALE GENOMIC DNA]</scope>
    <source>
        <strain evidence="4 5">DSM 27648</strain>
    </source>
</reference>
<dbReference type="SUPFAM" id="SSF52540">
    <property type="entry name" value="P-loop containing nucleoside triphosphate hydrolases"/>
    <property type="match status" value="1"/>
</dbReference>
<name>A0A0K1Q5W2_9BACT</name>
<keyword evidence="2" id="KW-0472">Membrane</keyword>
<dbReference type="InterPro" id="IPR045063">
    <property type="entry name" value="Dynamin_N"/>
</dbReference>
<keyword evidence="1" id="KW-0175">Coiled coil</keyword>
<proteinExistence type="predicted"/>
<dbReference type="AlphaFoldDB" id="A0A0K1Q5W2"/>
<dbReference type="PATRIC" id="fig|1391654.3.peg.7825"/>
<dbReference type="InterPro" id="IPR051943">
    <property type="entry name" value="TRAFAC_Dynamin-like_GTPase"/>
</dbReference>
<sequence length="599" mass="66253">MLEGFRERKLDVTVALQELSDIAQSLGAKSLKDRLERELVKKLEEDRFHLVVVGEFNHGKSSFVNALLGENVLPVGVTPTTAAIHHLKFSEKPEATVVMQSGNRESIPFEETRRFAVGGGKSADEIDYLEVGYPAPLLKERILLVDTPGVNDLSLQRADITYSYIPRADAVLFLLDAGQILKESERQFLNDKLLKASRDKIVFVITKWDILNEEEKREALAYARTQLANLVKDPVVFPISAETALAGRADESGMPELLAHLTTFLAEERGRILLDNALGEGINATNLLAKGVDARRRSLAMKTEELERRIKVLEDDLKGQAGTIEQRRMRIREEISGIKVGAQKDLERFVDETVRQLPNVIDSAKKDDLRKFLPAFLEDTFRQWAEAEGKEIAHKLEELTEKTIALIKEDAHEASRRVASTLGTDVKKLDIQIDTFRYDASVAGVLMLGIGTMLAVNVIAGGALIVAAPLLALVVRDRVDAEYKKRANEQAPEVVKAAAAQIGPKLDEMIEEFAKKLDAWVVTAGEELYREILEVLNATRDARASGEKDEAAAKAEVEAQDSRLGKARSRIEQLRGSLWTPKDKLRIADGSAAIAGDAA</sequence>
<dbReference type="Pfam" id="PF00350">
    <property type="entry name" value="Dynamin_N"/>
    <property type="match status" value="1"/>
</dbReference>
<dbReference type="EMBL" id="CP012333">
    <property type="protein sequence ID" value="AKV01052.1"/>
    <property type="molecule type" value="Genomic_DNA"/>
</dbReference>
<feature type="domain" description="Dynamin-type G" evidence="3">
    <location>
        <begin position="44"/>
        <end position="293"/>
    </location>
</feature>
<dbReference type="STRING" id="1391654.AKJ09_07715"/>
<dbReference type="PANTHER" id="PTHR43681:SF1">
    <property type="entry name" value="SARCALUMENIN"/>
    <property type="match status" value="1"/>
</dbReference>
<dbReference type="OrthoDB" id="9802035at2"/>
<organism evidence="4 5">
    <name type="scientific">Labilithrix luteola</name>
    <dbReference type="NCBI Taxonomy" id="1391654"/>
    <lineage>
        <taxon>Bacteria</taxon>
        <taxon>Pseudomonadati</taxon>
        <taxon>Myxococcota</taxon>
        <taxon>Polyangia</taxon>
        <taxon>Polyangiales</taxon>
        <taxon>Labilitrichaceae</taxon>
        <taxon>Labilithrix</taxon>
    </lineage>
</organism>
<feature type="coiled-coil region" evidence="1">
    <location>
        <begin position="296"/>
        <end position="323"/>
    </location>
</feature>
<dbReference type="RefSeq" id="WP_146655909.1">
    <property type="nucleotide sequence ID" value="NZ_CP012333.1"/>
</dbReference>
<dbReference type="InterPro" id="IPR027417">
    <property type="entry name" value="P-loop_NTPase"/>
</dbReference>
<dbReference type="Gene3D" id="3.40.50.300">
    <property type="entry name" value="P-loop containing nucleotide triphosphate hydrolases"/>
    <property type="match status" value="1"/>
</dbReference>
<keyword evidence="2" id="KW-0812">Transmembrane</keyword>
<protein>
    <submittedName>
        <fullName evidence="4">Dynamin</fullName>
    </submittedName>
</protein>
<dbReference type="PROSITE" id="PS51718">
    <property type="entry name" value="G_DYNAMIN_2"/>
    <property type="match status" value="1"/>
</dbReference>
<evidence type="ECO:0000313" key="5">
    <source>
        <dbReference type="Proteomes" id="UP000064967"/>
    </source>
</evidence>
<feature type="transmembrane region" description="Helical" evidence="2">
    <location>
        <begin position="442"/>
        <end position="475"/>
    </location>
</feature>